<dbReference type="EC" id="3.2.-.-" evidence="4"/>
<dbReference type="GO" id="GO:0005829">
    <property type="term" value="C:cytosol"/>
    <property type="evidence" value="ECO:0007669"/>
    <property type="project" value="TreeGrafter"/>
</dbReference>
<organism evidence="4 5">
    <name type="scientific">Klebsiella pneumoniae</name>
    <dbReference type="NCBI Taxonomy" id="573"/>
    <lineage>
        <taxon>Bacteria</taxon>
        <taxon>Pseudomonadati</taxon>
        <taxon>Pseudomonadota</taxon>
        <taxon>Gammaproteobacteria</taxon>
        <taxon>Enterobacterales</taxon>
        <taxon>Enterobacteriaceae</taxon>
        <taxon>Klebsiella/Raoultella group</taxon>
        <taxon>Klebsiella</taxon>
        <taxon>Klebsiella pneumoniae complex</taxon>
    </lineage>
</organism>
<dbReference type="Gene3D" id="3.90.245.10">
    <property type="entry name" value="Ribonucleoside hydrolase-like"/>
    <property type="match status" value="1"/>
</dbReference>
<dbReference type="SUPFAM" id="SSF53590">
    <property type="entry name" value="Nucleoside hydrolase"/>
    <property type="match status" value="1"/>
</dbReference>
<dbReference type="GO" id="GO:0045437">
    <property type="term" value="F:uridine nucleosidase activity"/>
    <property type="evidence" value="ECO:0007669"/>
    <property type="project" value="UniProtKB-ARBA"/>
</dbReference>
<proteinExistence type="predicted"/>
<dbReference type="AlphaFoldDB" id="A0A2X3KMT0"/>
<dbReference type="Pfam" id="PF01156">
    <property type="entry name" value="IU_nuc_hydro"/>
    <property type="match status" value="1"/>
</dbReference>
<dbReference type="GO" id="GO:0008477">
    <property type="term" value="F:purine nucleosidase activity"/>
    <property type="evidence" value="ECO:0007669"/>
    <property type="project" value="TreeGrafter"/>
</dbReference>
<dbReference type="EMBL" id="UASO01000010">
    <property type="protein sequence ID" value="SQC87699.1"/>
    <property type="molecule type" value="Genomic_DNA"/>
</dbReference>
<keyword evidence="1 4" id="KW-0378">Hydrolase</keyword>
<dbReference type="PANTHER" id="PTHR12304:SF4">
    <property type="entry name" value="URIDINE NUCLEOSIDASE"/>
    <property type="match status" value="1"/>
</dbReference>
<feature type="domain" description="Inosine/uridine-preferring nucleoside hydrolase" evidence="3">
    <location>
        <begin position="52"/>
        <end position="104"/>
    </location>
</feature>
<name>A0A2X3KMT0_KLEPN</name>
<dbReference type="PROSITE" id="PS01247">
    <property type="entry name" value="IUNH"/>
    <property type="match status" value="1"/>
</dbReference>
<evidence type="ECO:0000259" key="3">
    <source>
        <dbReference type="Pfam" id="PF01156"/>
    </source>
</evidence>
<gene>
    <name evidence="4" type="primary">rihA_4</name>
    <name evidence="4" type="ORF">NCTC9645_05838</name>
</gene>
<accession>A0A2X3KMT0</accession>
<protein>
    <submittedName>
        <fullName evidence="4">Ribonucleoside hydrolase 1</fullName>
        <ecNumber evidence="4">3.2.-.-</ecNumber>
    </submittedName>
</protein>
<dbReference type="InterPro" id="IPR023186">
    <property type="entry name" value="IUNH"/>
</dbReference>
<evidence type="ECO:0000256" key="2">
    <source>
        <dbReference type="ARBA" id="ARBA00023295"/>
    </source>
</evidence>
<dbReference type="PANTHER" id="PTHR12304">
    <property type="entry name" value="INOSINE-URIDINE PREFERRING NUCLEOSIDE HYDROLASE"/>
    <property type="match status" value="1"/>
</dbReference>
<keyword evidence="2 4" id="KW-0326">Glycosidase</keyword>
<sequence length="122" mass="13270">MFTDSRVTIRVALAAIVVSITLFCTPSRLPRLTALVWSQNIANKELLWALPIMIDCDPGHDDAIALVLALASPELEVKAVTASAGNQTPEKTLRNVLRMLTLLKPAGHSGCRRRVEAVDARI</sequence>
<dbReference type="GO" id="GO:0006152">
    <property type="term" value="P:purine nucleoside catabolic process"/>
    <property type="evidence" value="ECO:0007669"/>
    <property type="project" value="TreeGrafter"/>
</dbReference>
<dbReference type="InterPro" id="IPR015910">
    <property type="entry name" value="I/U_nuclsd_hydro_CS"/>
</dbReference>
<evidence type="ECO:0000256" key="1">
    <source>
        <dbReference type="ARBA" id="ARBA00022801"/>
    </source>
</evidence>
<dbReference type="InterPro" id="IPR001910">
    <property type="entry name" value="Inosine/uridine_hydrolase_dom"/>
</dbReference>
<evidence type="ECO:0000313" key="5">
    <source>
        <dbReference type="Proteomes" id="UP000250675"/>
    </source>
</evidence>
<reference evidence="4 5" key="1">
    <citation type="submission" date="2018-06" db="EMBL/GenBank/DDBJ databases">
        <authorList>
            <consortium name="Pathogen Informatics"/>
            <person name="Doyle S."/>
        </authorList>
    </citation>
    <scope>NUCLEOTIDE SEQUENCE [LARGE SCALE GENOMIC DNA]</scope>
    <source>
        <strain evidence="4 5">NCTC9645</strain>
    </source>
</reference>
<evidence type="ECO:0000313" key="4">
    <source>
        <dbReference type="EMBL" id="SQC87699.1"/>
    </source>
</evidence>
<dbReference type="InterPro" id="IPR036452">
    <property type="entry name" value="Ribo_hydro-like"/>
</dbReference>
<dbReference type="Proteomes" id="UP000250675">
    <property type="component" value="Unassembled WGS sequence"/>
</dbReference>